<name>A0A4V0ZGF3_9GAMM</name>
<reference evidence="15 16" key="1">
    <citation type="submission" date="2018-12" db="EMBL/GenBank/DDBJ databases">
        <title>Complete genome of Litorilituus sediminis.</title>
        <authorList>
            <person name="Liu A."/>
            <person name="Rong J."/>
        </authorList>
    </citation>
    <scope>NUCLEOTIDE SEQUENCE [LARGE SCALE GENOMIC DNA]</scope>
    <source>
        <strain evidence="15 16">JCM 17549</strain>
    </source>
</reference>
<keyword evidence="4 13" id="KW-0444">Lipid biosynthesis</keyword>
<dbReference type="Pfam" id="PF01648">
    <property type="entry name" value="ACPS"/>
    <property type="match status" value="1"/>
</dbReference>
<comment type="similarity">
    <text evidence="13">Belongs to the P-Pant transferase superfamily. AcpS family.</text>
</comment>
<comment type="catalytic activity">
    <reaction evidence="11 13">
        <text>apo-[ACP] + CoA = holo-[ACP] + adenosine 3',5'-bisphosphate + H(+)</text>
        <dbReference type="Rhea" id="RHEA:12068"/>
        <dbReference type="Rhea" id="RHEA-COMP:9685"/>
        <dbReference type="Rhea" id="RHEA-COMP:9690"/>
        <dbReference type="ChEBI" id="CHEBI:15378"/>
        <dbReference type="ChEBI" id="CHEBI:29999"/>
        <dbReference type="ChEBI" id="CHEBI:57287"/>
        <dbReference type="ChEBI" id="CHEBI:58343"/>
        <dbReference type="ChEBI" id="CHEBI:64479"/>
        <dbReference type="EC" id="2.7.8.7"/>
    </reaction>
</comment>
<keyword evidence="16" id="KW-1185">Reference proteome</keyword>
<dbReference type="EC" id="2.7.8.7" evidence="13"/>
<evidence type="ECO:0000256" key="6">
    <source>
        <dbReference type="ARBA" id="ARBA00022723"/>
    </source>
</evidence>
<dbReference type="GO" id="GO:0006633">
    <property type="term" value="P:fatty acid biosynthetic process"/>
    <property type="evidence" value="ECO:0007669"/>
    <property type="project" value="UniProtKB-UniRule"/>
</dbReference>
<dbReference type="InterPro" id="IPR050559">
    <property type="entry name" value="P-Pant_transferase_sf"/>
</dbReference>
<dbReference type="NCBIfam" id="TIGR00516">
    <property type="entry name" value="acpS"/>
    <property type="match status" value="1"/>
</dbReference>
<keyword evidence="6 13" id="KW-0479">Metal-binding</keyword>
<keyword evidence="3 13" id="KW-0963">Cytoplasm</keyword>
<dbReference type="GO" id="GO:0019878">
    <property type="term" value="P:lysine biosynthetic process via aminoadipic acid"/>
    <property type="evidence" value="ECO:0007669"/>
    <property type="project" value="TreeGrafter"/>
</dbReference>
<evidence type="ECO:0000256" key="10">
    <source>
        <dbReference type="ARBA" id="ARBA00023160"/>
    </source>
</evidence>
<evidence type="ECO:0000256" key="8">
    <source>
        <dbReference type="ARBA" id="ARBA00022842"/>
    </source>
</evidence>
<evidence type="ECO:0000256" key="5">
    <source>
        <dbReference type="ARBA" id="ARBA00022679"/>
    </source>
</evidence>
<comment type="function">
    <text evidence="13">Transfers the 4'-phosphopantetheine moiety from coenzyme A to a Ser of acyl-carrier-protein.</text>
</comment>
<evidence type="ECO:0000256" key="2">
    <source>
        <dbReference type="ARBA" id="ARBA00010990"/>
    </source>
</evidence>
<keyword evidence="7 13" id="KW-0276">Fatty acid metabolism</keyword>
<dbReference type="InterPro" id="IPR004568">
    <property type="entry name" value="Ppantetheine-prot_Trfase_dom"/>
</dbReference>
<accession>A0A4V0ZGF3</accession>
<comment type="subcellular location">
    <subcellularLocation>
        <location evidence="13">Cytoplasm</location>
    </subcellularLocation>
</comment>
<evidence type="ECO:0000256" key="9">
    <source>
        <dbReference type="ARBA" id="ARBA00023098"/>
    </source>
</evidence>
<dbReference type="KEGG" id="lsd:EMK97_15880"/>
<gene>
    <name evidence="13" type="primary">acpS</name>
    <name evidence="15" type="ORF">EMK97_15880</name>
</gene>
<dbReference type="GO" id="GO:0000287">
    <property type="term" value="F:magnesium ion binding"/>
    <property type="evidence" value="ECO:0007669"/>
    <property type="project" value="UniProtKB-UniRule"/>
</dbReference>
<comment type="cofactor">
    <cofactor evidence="1 13">
        <name>Mg(2+)</name>
        <dbReference type="ChEBI" id="CHEBI:18420"/>
    </cofactor>
</comment>
<keyword evidence="5 13" id="KW-0808">Transferase</keyword>
<dbReference type="SUPFAM" id="SSF56214">
    <property type="entry name" value="4'-phosphopantetheinyl transferase"/>
    <property type="match status" value="1"/>
</dbReference>
<protein>
    <recommendedName>
        <fullName evidence="13">Holo-[acyl-carrier-protein] synthase</fullName>
        <shortName evidence="13">Holo-ACP synthase</shortName>
        <ecNumber evidence="13">2.7.8.7</ecNumber>
    </recommendedName>
    <alternativeName>
        <fullName evidence="13">4'-phosphopantetheinyl transferase AcpS</fullName>
    </alternativeName>
</protein>
<evidence type="ECO:0000256" key="13">
    <source>
        <dbReference type="HAMAP-Rule" id="MF_00101"/>
    </source>
</evidence>
<keyword evidence="8 13" id="KW-0460">Magnesium</keyword>
<dbReference type="NCBIfam" id="TIGR00556">
    <property type="entry name" value="pantethn_trn"/>
    <property type="match status" value="1"/>
</dbReference>
<dbReference type="Proteomes" id="UP000290244">
    <property type="component" value="Chromosome"/>
</dbReference>
<feature type="binding site" evidence="13">
    <location>
        <position position="58"/>
    </location>
    <ligand>
        <name>Mg(2+)</name>
        <dbReference type="ChEBI" id="CHEBI:18420"/>
    </ligand>
</feature>
<dbReference type="GO" id="GO:0005829">
    <property type="term" value="C:cytosol"/>
    <property type="evidence" value="ECO:0007669"/>
    <property type="project" value="TreeGrafter"/>
</dbReference>
<dbReference type="PANTHER" id="PTHR12215">
    <property type="entry name" value="PHOSPHOPANTETHEINE TRANSFERASE"/>
    <property type="match status" value="1"/>
</dbReference>
<comment type="function">
    <text evidence="12">Transfers the 4'-phosphopantetheine moiety from coenzyme A to the 'Ser-36' of acyl-carrier-protein.</text>
</comment>
<dbReference type="PANTHER" id="PTHR12215:SF10">
    <property type="entry name" value="L-AMINOADIPATE-SEMIALDEHYDE DEHYDROGENASE-PHOSPHOPANTETHEINYL TRANSFERASE"/>
    <property type="match status" value="1"/>
</dbReference>
<evidence type="ECO:0000256" key="11">
    <source>
        <dbReference type="ARBA" id="ARBA00050875"/>
    </source>
</evidence>
<comment type="similarity">
    <text evidence="2">Belongs to the P-Pant transferase superfamily. Gsp/Sfp/HetI/AcpT family.</text>
</comment>
<evidence type="ECO:0000259" key="14">
    <source>
        <dbReference type="Pfam" id="PF01648"/>
    </source>
</evidence>
<evidence type="ECO:0000256" key="12">
    <source>
        <dbReference type="ARBA" id="ARBA00054726"/>
    </source>
</evidence>
<organism evidence="15 16">
    <name type="scientific">Litorilituus sediminis</name>
    <dbReference type="NCBI Taxonomy" id="718192"/>
    <lineage>
        <taxon>Bacteria</taxon>
        <taxon>Pseudomonadati</taxon>
        <taxon>Pseudomonadota</taxon>
        <taxon>Gammaproteobacteria</taxon>
        <taxon>Alteromonadales</taxon>
        <taxon>Colwelliaceae</taxon>
        <taxon>Litorilituus</taxon>
    </lineage>
</organism>
<evidence type="ECO:0000256" key="7">
    <source>
        <dbReference type="ARBA" id="ARBA00022832"/>
    </source>
</evidence>
<proteinExistence type="inferred from homology"/>
<sequence length="126" mass="13651">MAVIGIGTDIVEVSRIREMNDSAKSRLAKRVLTPRELAHYQSIKHADQYLAKRWAAKEAAAKALGSGIADGVSFQHFDIVSLPTGQPQLQLSSRALELATSLGASSWHISIADERMYATAFVILSA</sequence>
<evidence type="ECO:0000313" key="16">
    <source>
        <dbReference type="Proteomes" id="UP000290244"/>
    </source>
</evidence>
<feature type="binding site" evidence="13">
    <location>
        <position position="9"/>
    </location>
    <ligand>
        <name>Mg(2+)</name>
        <dbReference type="ChEBI" id="CHEBI:18420"/>
    </ligand>
</feature>
<dbReference type="HAMAP" id="MF_00101">
    <property type="entry name" value="AcpS"/>
    <property type="match status" value="1"/>
</dbReference>
<dbReference type="Gene3D" id="3.90.470.20">
    <property type="entry name" value="4'-phosphopantetheinyl transferase domain"/>
    <property type="match status" value="1"/>
</dbReference>
<keyword evidence="9 13" id="KW-0443">Lipid metabolism</keyword>
<dbReference type="GO" id="GO:0008897">
    <property type="term" value="F:holo-[acyl-carrier-protein] synthase activity"/>
    <property type="evidence" value="ECO:0007669"/>
    <property type="project" value="UniProtKB-UniRule"/>
</dbReference>
<evidence type="ECO:0000256" key="4">
    <source>
        <dbReference type="ARBA" id="ARBA00022516"/>
    </source>
</evidence>
<dbReference type="InterPro" id="IPR002582">
    <property type="entry name" value="ACPS"/>
</dbReference>
<keyword evidence="10 13" id="KW-0275">Fatty acid biosynthesis</keyword>
<dbReference type="InterPro" id="IPR037143">
    <property type="entry name" value="4-PPantetheinyl_Trfase_dom_sf"/>
</dbReference>
<evidence type="ECO:0000256" key="3">
    <source>
        <dbReference type="ARBA" id="ARBA00022490"/>
    </source>
</evidence>
<evidence type="ECO:0000313" key="15">
    <source>
        <dbReference type="EMBL" id="QBG37100.1"/>
    </source>
</evidence>
<evidence type="ECO:0000256" key="1">
    <source>
        <dbReference type="ARBA" id="ARBA00001946"/>
    </source>
</evidence>
<dbReference type="FunFam" id="3.90.470.20:FF:000001">
    <property type="entry name" value="Holo-[acyl-carrier-protein] synthase"/>
    <property type="match status" value="1"/>
</dbReference>
<feature type="domain" description="4'-phosphopantetheinyl transferase" evidence="14">
    <location>
        <begin position="5"/>
        <end position="110"/>
    </location>
</feature>
<dbReference type="OrthoDB" id="517356at2"/>
<dbReference type="AlphaFoldDB" id="A0A4V0ZGF3"/>
<dbReference type="InterPro" id="IPR008278">
    <property type="entry name" value="4-PPantetheinyl_Trfase_dom"/>
</dbReference>
<dbReference type="EMBL" id="CP034759">
    <property type="protein sequence ID" value="QBG37100.1"/>
    <property type="molecule type" value="Genomic_DNA"/>
</dbReference>